<evidence type="ECO:0000313" key="2">
    <source>
        <dbReference type="EMBL" id="GLI34300.1"/>
    </source>
</evidence>
<gene>
    <name evidence="2" type="primary">cas6_1</name>
    <name evidence="2" type="ORF">DAMNIGENAA_17330</name>
</gene>
<proteinExistence type="predicted"/>
<evidence type="ECO:0000259" key="1">
    <source>
        <dbReference type="Pfam" id="PF10040"/>
    </source>
</evidence>
<dbReference type="Gene3D" id="3.30.70.1900">
    <property type="match status" value="1"/>
</dbReference>
<comment type="caution">
    <text evidence="2">The sequence shown here is derived from an EMBL/GenBank/DDBJ whole genome shotgun (WGS) entry which is preliminary data.</text>
</comment>
<reference evidence="2" key="1">
    <citation type="submission" date="2022-12" db="EMBL/GenBank/DDBJ databases">
        <title>Reference genome sequencing for broad-spectrum identification of bacterial and archaeal isolates by mass spectrometry.</title>
        <authorList>
            <person name="Sekiguchi Y."/>
            <person name="Tourlousse D.M."/>
        </authorList>
    </citation>
    <scope>NUCLEOTIDE SEQUENCE</scope>
    <source>
        <strain evidence="2">ASRB1</strain>
    </source>
</reference>
<dbReference type="RefSeq" id="WP_281793557.1">
    <property type="nucleotide sequence ID" value="NZ_BSDR01000001.1"/>
</dbReference>
<feature type="domain" description="CRISPR-associated protein Cas6 C-terminal" evidence="1">
    <location>
        <begin position="191"/>
        <end position="312"/>
    </location>
</feature>
<name>A0A9W6D536_9BACT</name>
<dbReference type="Proteomes" id="UP001144372">
    <property type="component" value="Unassembled WGS sequence"/>
</dbReference>
<dbReference type="EMBL" id="BSDR01000001">
    <property type="protein sequence ID" value="GLI34300.1"/>
    <property type="molecule type" value="Genomic_DNA"/>
</dbReference>
<evidence type="ECO:0000313" key="3">
    <source>
        <dbReference type="Proteomes" id="UP001144372"/>
    </source>
</evidence>
<accession>A0A9W6D536</accession>
<dbReference type="AlphaFoldDB" id="A0A9W6D536"/>
<protein>
    <submittedName>
        <fullName evidence="2">CRISPR-associated protein Cas6</fullName>
    </submittedName>
</protein>
<sequence length="317" mass="36041">MINSLKWNRFRFRIRALGDLSLPQYKGATFRGGFGQALKGVTCALKRQDCGTCLLRDRCVYVYLFETPPPVDAAMMRLYPSAPHPFVLEPPETKACHIPKGECLEFGLVLVGRALELLPYFVYAFISLGERGLGREHGTFALESVFSEDSGIPRMIYDMTTQKLRAGAPPVVSEHLMRRCKALSSASKLGVEFLTPTRIKSDGHLLDGPEFHHLIRALLRRISSLSYFHCGQRLKLDYREWISRAQEIQTVEKELSWYDWERYSTRQKQRMTLGGFIGRIAFEGTFQSFLPLLVLGEILHVGKGATFGLGHYRLMES</sequence>
<keyword evidence="3" id="KW-1185">Reference proteome</keyword>
<dbReference type="Pfam" id="PF10040">
    <property type="entry name" value="CRISPR_Cas6"/>
    <property type="match status" value="1"/>
</dbReference>
<dbReference type="InterPro" id="IPR019267">
    <property type="entry name" value="CRISPR-assoc_Cas6_C"/>
</dbReference>
<organism evidence="2 3">
    <name type="scientific">Desulforhabdus amnigena</name>
    <dbReference type="NCBI Taxonomy" id="40218"/>
    <lineage>
        <taxon>Bacteria</taxon>
        <taxon>Pseudomonadati</taxon>
        <taxon>Thermodesulfobacteriota</taxon>
        <taxon>Syntrophobacteria</taxon>
        <taxon>Syntrophobacterales</taxon>
        <taxon>Syntrophobacteraceae</taxon>
        <taxon>Desulforhabdus</taxon>
    </lineage>
</organism>